<feature type="binding site" evidence="4">
    <location>
        <position position="190"/>
    </location>
    <ligand>
        <name>substrate</name>
    </ligand>
</feature>
<feature type="binding site" evidence="4">
    <location>
        <position position="310"/>
    </location>
    <ligand>
        <name>Zn(2+)</name>
        <dbReference type="ChEBI" id="CHEBI:29105"/>
    </ligand>
</feature>
<evidence type="ECO:0000313" key="6">
    <source>
        <dbReference type="EMBL" id="KDA52999.1"/>
    </source>
</evidence>
<dbReference type="GO" id="GO:0008616">
    <property type="term" value="P:tRNA queuosine(34) biosynthetic process"/>
    <property type="evidence" value="ECO:0007669"/>
    <property type="project" value="UniProtKB-UniRule"/>
</dbReference>
<dbReference type="EMBL" id="JMFG01000036">
    <property type="protein sequence ID" value="KDA52999.1"/>
    <property type="molecule type" value="Genomic_DNA"/>
</dbReference>
<dbReference type="InterPro" id="IPR004803">
    <property type="entry name" value="TGT"/>
</dbReference>
<dbReference type="Proteomes" id="UP000027284">
    <property type="component" value="Unassembled WGS sequence"/>
</dbReference>
<dbReference type="AlphaFoldDB" id="A0A062XUF9"/>
<evidence type="ECO:0000256" key="4">
    <source>
        <dbReference type="HAMAP-Rule" id="MF_00168"/>
    </source>
</evidence>
<dbReference type="EC" id="2.4.2.29" evidence="4"/>
<dbReference type="Pfam" id="PF01702">
    <property type="entry name" value="TGT"/>
    <property type="match status" value="1"/>
</dbReference>
<dbReference type="PANTHER" id="PTHR46499:SF1">
    <property type="entry name" value="QUEUINE TRNA-RIBOSYLTRANSFERASE"/>
    <property type="match status" value="1"/>
</dbReference>
<dbReference type="RefSeq" id="WP_038050383.1">
    <property type="nucleotide sequence ID" value="NZ_JMFG01000036.1"/>
</dbReference>
<dbReference type="HAMAP" id="MF_00168">
    <property type="entry name" value="Q_tRNA_Tgt"/>
    <property type="match status" value="1"/>
</dbReference>
<dbReference type="OrthoDB" id="9805417at2"/>
<comment type="pathway">
    <text evidence="4">tRNA modification; tRNA-queuosine biosynthesis.</text>
</comment>
<gene>
    <name evidence="4" type="primary">tgt</name>
    <name evidence="6" type="ORF">EG19_08360</name>
</gene>
<evidence type="ECO:0000259" key="5">
    <source>
        <dbReference type="Pfam" id="PF01702"/>
    </source>
</evidence>
<dbReference type="NCBIfam" id="TIGR00430">
    <property type="entry name" value="Q_tRNA_tgt"/>
    <property type="match status" value="1"/>
</dbReference>
<keyword evidence="4" id="KW-0862">Zinc</keyword>
<comment type="cofactor">
    <cofactor evidence="4">
        <name>Zn(2+)</name>
        <dbReference type="ChEBI" id="CHEBI:29105"/>
    </cofactor>
    <text evidence="4">Binds 1 zinc ion per subunit.</text>
</comment>
<dbReference type="PANTHER" id="PTHR46499">
    <property type="entry name" value="QUEUINE TRNA-RIBOSYLTRANSFERASE"/>
    <property type="match status" value="1"/>
</dbReference>
<dbReference type="Gene3D" id="3.20.20.105">
    <property type="entry name" value="Queuine tRNA-ribosyltransferase-like"/>
    <property type="match status" value="1"/>
</dbReference>
<comment type="function">
    <text evidence="4">Catalyzes the base-exchange of a guanine (G) residue with the queuine precursor 7-aminomethyl-7-deazaguanine (PreQ1) at position 34 (anticodon wobble position) in tRNAs with GU(N) anticodons (tRNA-Asp, -Asn, -His and -Tyr). Catalysis occurs through a double-displacement mechanism. The nucleophile active site attacks the C1' of nucleotide 34 to detach the guanine base from the RNA, forming a covalent enzyme-RNA intermediate. The proton acceptor active site deprotonates the incoming PreQ1, allowing a nucleophilic attack on the C1' of the ribose to form the product. After dissociation, two additional enzymatic reactions on the tRNA convert PreQ1 to queuine (Q), resulting in the hypermodified nucleoside queuosine (7-(((4,5-cis-dihydroxy-2-cyclopenten-1-yl)amino)methyl)-7-deazaguanosine).</text>
</comment>
<accession>A0A062XUF9</accession>
<comment type="caution">
    <text evidence="6">The sequence shown here is derived from an EMBL/GenBank/DDBJ whole genome shotgun (WGS) entry which is preliminary data.</text>
</comment>
<feature type="active site" description="Nucleophile" evidence="4">
    <location>
        <position position="267"/>
    </location>
</feature>
<dbReference type="InterPro" id="IPR036511">
    <property type="entry name" value="TGT-like_sf"/>
</dbReference>
<feature type="region of interest" description="RNA binding; important for wobble base 34 recognition" evidence="4">
    <location>
        <begin position="272"/>
        <end position="276"/>
    </location>
</feature>
<comment type="subunit">
    <text evidence="4">Homodimer. Within each dimer, one monomer is responsible for RNA recognition and catalysis, while the other monomer binds to the replacement base PreQ1.</text>
</comment>
<comment type="catalytic activity">
    <reaction evidence="4">
        <text>7-aminomethyl-7-carbaguanine + guanosine(34) in tRNA = 7-aminomethyl-7-carbaguanosine(34) in tRNA + guanine</text>
        <dbReference type="Rhea" id="RHEA:24104"/>
        <dbReference type="Rhea" id="RHEA-COMP:10341"/>
        <dbReference type="Rhea" id="RHEA-COMP:10342"/>
        <dbReference type="ChEBI" id="CHEBI:16235"/>
        <dbReference type="ChEBI" id="CHEBI:58703"/>
        <dbReference type="ChEBI" id="CHEBI:74269"/>
        <dbReference type="ChEBI" id="CHEBI:82833"/>
        <dbReference type="EC" id="2.4.2.29"/>
    </reaction>
</comment>
<dbReference type="NCBIfam" id="TIGR00449">
    <property type="entry name" value="tgt_general"/>
    <property type="match status" value="1"/>
</dbReference>
<organism evidence="6 7">
    <name type="scientific">Thermoanaerobaculum aquaticum</name>
    <dbReference type="NCBI Taxonomy" id="1312852"/>
    <lineage>
        <taxon>Bacteria</taxon>
        <taxon>Pseudomonadati</taxon>
        <taxon>Acidobacteriota</taxon>
        <taxon>Thermoanaerobaculia</taxon>
        <taxon>Thermoanaerobaculales</taxon>
        <taxon>Thermoanaerobaculaceae</taxon>
        <taxon>Thermoanaerobaculum</taxon>
    </lineage>
</organism>
<comment type="similarity">
    <text evidence="4">Belongs to the queuine tRNA-ribosyltransferase family.</text>
</comment>
<keyword evidence="4" id="KW-0479">Metal-binding</keyword>
<feature type="binding site" evidence="4">
    <location>
        <position position="336"/>
    </location>
    <ligand>
        <name>Zn(2+)</name>
        <dbReference type="ChEBI" id="CHEBI:29105"/>
    </ligand>
</feature>
<feature type="region of interest" description="RNA binding" evidence="4">
    <location>
        <begin position="248"/>
        <end position="254"/>
    </location>
</feature>
<keyword evidence="3 4" id="KW-0819">tRNA processing</keyword>
<dbReference type="UniPathway" id="UPA00392"/>
<keyword evidence="7" id="KW-1185">Reference proteome</keyword>
<keyword evidence="1 4" id="KW-0328">Glycosyltransferase</keyword>
<reference evidence="6 7" key="1">
    <citation type="submission" date="2014-04" db="EMBL/GenBank/DDBJ databases">
        <title>The Genome Sequence of Thermoanaerobaculum aquaticum MP-01, The First Cultivated Group 23 Acidobacterium.</title>
        <authorList>
            <person name="Stamps B.W."/>
            <person name="Losey N.A."/>
            <person name="Lawson P.A."/>
            <person name="Stevenson B.S."/>
        </authorList>
    </citation>
    <scope>NUCLEOTIDE SEQUENCE [LARGE SCALE GENOMIC DNA]</scope>
    <source>
        <strain evidence="6 7">MP-01</strain>
    </source>
</reference>
<dbReference type="InterPro" id="IPR002616">
    <property type="entry name" value="tRNA_ribo_trans-like"/>
</dbReference>
<feature type="active site" description="Proton acceptor" evidence="4">
    <location>
        <position position="93"/>
    </location>
</feature>
<proteinExistence type="inferred from homology"/>
<feature type="binding site" evidence="4">
    <location>
        <position position="147"/>
    </location>
    <ligand>
        <name>substrate</name>
    </ligand>
</feature>
<dbReference type="GO" id="GO:0046872">
    <property type="term" value="F:metal ion binding"/>
    <property type="evidence" value="ECO:0007669"/>
    <property type="project" value="UniProtKB-KW"/>
</dbReference>
<keyword evidence="4" id="KW-0671">Queuosine biosynthesis</keyword>
<dbReference type="STRING" id="1312852.EG19_08360"/>
<sequence length="375" mass="40654">MGRNGTFRVVAREGFARAGELETPHGIVRTPAFMPVGTAGSVKGLAPWELARLAPEMVLANTYHLLLRPGIEVVAELGGLHRFMGWSGPILTDSGGFQVFSLAQLRRVSQEGVLFRSHIDGTEFLLTPESCMDAQRRLGVDVAMALDVCPALPASRETLEQAVKLTGLWARRCRQALPAGEGPLVFGIVQGGLELDLRRQALEALLPLDFDGYALGGFSVGEPPEAMWQAVGVLAPELPEDRPRYLMGVGTVRDILEAVAAGVDLFDCVIPTRNARNGLLHTSRGPVVVKHARYRGCPEPPDPQCTCPTCQTCSLAYLRHLYLAREAAYVVLATVHNLHFYLTLMRQVRSAIIDGRFAELRQGISADLAAAVEAS</sequence>
<evidence type="ECO:0000256" key="1">
    <source>
        <dbReference type="ARBA" id="ARBA00022676"/>
    </source>
</evidence>
<feature type="binding site" evidence="4">
    <location>
        <begin position="93"/>
        <end position="97"/>
    </location>
    <ligand>
        <name>substrate</name>
    </ligand>
</feature>
<evidence type="ECO:0000256" key="2">
    <source>
        <dbReference type="ARBA" id="ARBA00022679"/>
    </source>
</evidence>
<protein>
    <recommendedName>
        <fullName evidence="4">Queuine tRNA-ribosyltransferase</fullName>
        <ecNumber evidence="4">2.4.2.29</ecNumber>
    </recommendedName>
    <alternativeName>
        <fullName evidence="4">Guanine insertion enzyme</fullName>
    </alternativeName>
    <alternativeName>
        <fullName evidence="4">tRNA-guanine transglycosylase</fullName>
    </alternativeName>
</protein>
<dbReference type="InterPro" id="IPR050076">
    <property type="entry name" value="ArchSynthase1/Queuine_TRR"/>
</dbReference>
<feature type="binding site" evidence="4">
    <location>
        <position position="305"/>
    </location>
    <ligand>
        <name>Zn(2+)</name>
        <dbReference type="ChEBI" id="CHEBI:29105"/>
    </ligand>
</feature>
<evidence type="ECO:0000313" key="7">
    <source>
        <dbReference type="Proteomes" id="UP000027284"/>
    </source>
</evidence>
<feature type="binding site" evidence="4">
    <location>
        <position position="307"/>
    </location>
    <ligand>
        <name>Zn(2+)</name>
        <dbReference type="ChEBI" id="CHEBI:29105"/>
    </ligand>
</feature>
<dbReference type="GO" id="GO:0005829">
    <property type="term" value="C:cytosol"/>
    <property type="evidence" value="ECO:0007669"/>
    <property type="project" value="TreeGrafter"/>
</dbReference>
<name>A0A062XUF9_9BACT</name>
<dbReference type="GO" id="GO:0008479">
    <property type="term" value="F:tRNA-guanosine(34) queuine transglycosylase activity"/>
    <property type="evidence" value="ECO:0007669"/>
    <property type="project" value="UniProtKB-UniRule"/>
</dbReference>
<dbReference type="SUPFAM" id="SSF51713">
    <property type="entry name" value="tRNA-guanine transglycosylase"/>
    <property type="match status" value="1"/>
</dbReference>
<evidence type="ECO:0000256" key="3">
    <source>
        <dbReference type="ARBA" id="ARBA00022694"/>
    </source>
</evidence>
<feature type="binding site" evidence="4">
    <location>
        <position position="217"/>
    </location>
    <ligand>
        <name>substrate</name>
    </ligand>
</feature>
<keyword evidence="2 4" id="KW-0808">Transferase</keyword>
<feature type="domain" description="tRNA-guanine(15) transglycosylase-like" evidence="5">
    <location>
        <begin position="16"/>
        <end position="366"/>
    </location>
</feature>